<proteinExistence type="predicted"/>
<feature type="domain" description="Cardiolipin synthase N-terminal" evidence="8">
    <location>
        <begin position="13"/>
        <end position="56"/>
    </location>
</feature>
<accession>A0AAJ6B448</accession>
<keyword evidence="3 7" id="KW-0812">Transmembrane</keyword>
<feature type="transmembrane region" description="Helical" evidence="7">
    <location>
        <begin position="35"/>
        <end position="54"/>
    </location>
</feature>
<dbReference type="EMBL" id="CP119321">
    <property type="protein sequence ID" value="WEK14825.1"/>
    <property type="molecule type" value="Genomic_DNA"/>
</dbReference>
<keyword evidence="2" id="KW-1003">Cell membrane</keyword>
<evidence type="ECO:0000256" key="2">
    <source>
        <dbReference type="ARBA" id="ARBA00022475"/>
    </source>
</evidence>
<protein>
    <submittedName>
        <fullName evidence="9">PLDc N-terminal domain-containing protein</fullName>
    </submittedName>
</protein>
<sequence length="123" mass="14125">MPYVFSLLVFVGMVFAIVDIIMRDQSQVKHLPKTMWLILVILLPLLGTILWFAIGREWPERQSAPRPPQFAPWASEPPAPPAVRREARSTEQQLADLEREIEEDRLRAELARRRAQQGDVGQA</sequence>
<keyword evidence="5 7" id="KW-0472">Membrane</keyword>
<comment type="subcellular location">
    <subcellularLocation>
        <location evidence="1">Cell membrane</location>
        <topology evidence="1">Multi-pass membrane protein</topology>
    </subcellularLocation>
</comment>
<feature type="region of interest" description="Disordered" evidence="6">
    <location>
        <begin position="61"/>
        <end position="94"/>
    </location>
</feature>
<gene>
    <name evidence="9" type="ORF">P0Y48_06445</name>
</gene>
<evidence type="ECO:0000256" key="6">
    <source>
        <dbReference type="SAM" id="MobiDB-lite"/>
    </source>
</evidence>
<keyword evidence="4 7" id="KW-1133">Transmembrane helix</keyword>
<dbReference type="InterPro" id="IPR027379">
    <property type="entry name" value="CLS_N"/>
</dbReference>
<evidence type="ECO:0000256" key="3">
    <source>
        <dbReference type="ARBA" id="ARBA00022692"/>
    </source>
</evidence>
<evidence type="ECO:0000259" key="8">
    <source>
        <dbReference type="Pfam" id="PF13396"/>
    </source>
</evidence>
<evidence type="ECO:0000256" key="4">
    <source>
        <dbReference type="ARBA" id="ARBA00022989"/>
    </source>
</evidence>
<dbReference type="Proteomes" id="UP001213972">
    <property type="component" value="Chromosome"/>
</dbReference>
<reference evidence="9" key="1">
    <citation type="submission" date="2023-03" db="EMBL/GenBank/DDBJ databases">
        <title>Andean soil-derived lignocellulolytic bacterial consortium as a source of novel taxa and putative plastic-active enzymes.</title>
        <authorList>
            <person name="Diaz-Garcia L."/>
            <person name="Chuvochina M."/>
            <person name="Feuerriegel G."/>
            <person name="Bunk B."/>
            <person name="Sproer C."/>
            <person name="Streit W.R."/>
            <person name="Rodriguez L.M."/>
            <person name="Overmann J."/>
            <person name="Jimenez D.J."/>
        </authorList>
    </citation>
    <scope>NUCLEOTIDE SEQUENCE</scope>
    <source>
        <strain evidence="9">MAG 4610</strain>
    </source>
</reference>
<dbReference type="GO" id="GO:0005886">
    <property type="term" value="C:plasma membrane"/>
    <property type="evidence" value="ECO:0007669"/>
    <property type="project" value="UniProtKB-SubCell"/>
</dbReference>
<feature type="compositionally biased region" description="Pro residues" evidence="6">
    <location>
        <begin position="65"/>
        <end position="81"/>
    </location>
</feature>
<name>A0AAJ6B448_9MICO</name>
<dbReference type="Pfam" id="PF13396">
    <property type="entry name" value="PLDc_N"/>
    <property type="match status" value="1"/>
</dbReference>
<evidence type="ECO:0000256" key="5">
    <source>
        <dbReference type="ARBA" id="ARBA00023136"/>
    </source>
</evidence>
<evidence type="ECO:0000313" key="10">
    <source>
        <dbReference type="Proteomes" id="UP001213972"/>
    </source>
</evidence>
<dbReference type="AlphaFoldDB" id="A0AAJ6B448"/>
<evidence type="ECO:0000313" key="9">
    <source>
        <dbReference type="EMBL" id="WEK14825.1"/>
    </source>
</evidence>
<organism evidence="9 10">
    <name type="scientific">Candidatus Microbacterium phytovorans</name>
    <dbReference type="NCBI Taxonomy" id="3121374"/>
    <lineage>
        <taxon>Bacteria</taxon>
        <taxon>Bacillati</taxon>
        <taxon>Actinomycetota</taxon>
        <taxon>Actinomycetes</taxon>
        <taxon>Micrococcales</taxon>
        <taxon>Microbacteriaceae</taxon>
        <taxon>Microbacterium</taxon>
    </lineage>
</organism>
<evidence type="ECO:0000256" key="7">
    <source>
        <dbReference type="SAM" id="Phobius"/>
    </source>
</evidence>
<evidence type="ECO:0000256" key="1">
    <source>
        <dbReference type="ARBA" id="ARBA00004651"/>
    </source>
</evidence>